<evidence type="ECO:0000313" key="2">
    <source>
        <dbReference type="Proteomes" id="UP001054837"/>
    </source>
</evidence>
<organism evidence="1 2">
    <name type="scientific">Caerostris darwini</name>
    <dbReference type="NCBI Taxonomy" id="1538125"/>
    <lineage>
        <taxon>Eukaryota</taxon>
        <taxon>Metazoa</taxon>
        <taxon>Ecdysozoa</taxon>
        <taxon>Arthropoda</taxon>
        <taxon>Chelicerata</taxon>
        <taxon>Arachnida</taxon>
        <taxon>Araneae</taxon>
        <taxon>Araneomorphae</taxon>
        <taxon>Entelegynae</taxon>
        <taxon>Araneoidea</taxon>
        <taxon>Araneidae</taxon>
        <taxon>Caerostris</taxon>
    </lineage>
</organism>
<reference evidence="1 2" key="1">
    <citation type="submission" date="2021-06" db="EMBL/GenBank/DDBJ databases">
        <title>Caerostris darwini draft genome.</title>
        <authorList>
            <person name="Kono N."/>
            <person name="Arakawa K."/>
        </authorList>
    </citation>
    <scope>NUCLEOTIDE SEQUENCE [LARGE SCALE GENOMIC DNA]</scope>
</reference>
<keyword evidence="2" id="KW-1185">Reference proteome</keyword>
<dbReference type="EMBL" id="BPLQ01011335">
    <property type="protein sequence ID" value="GIY57423.1"/>
    <property type="molecule type" value="Genomic_DNA"/>
</dbReference>
<comment type="caution">
    <text evidence="1">The sequence shown here is derived from an EMBL/GenBank/DDBJ whole genome shotgun (WGS) entry which is preliminary data.</text>
</comment>
<proteinExistence type="predicted"/>
<protein>
    <submittedName>
        <fullName evidence="1">Uncharacterized protein</fullName>
    </submittedName>
</protein>
<evidence type="ECO:0000313" key="1">
    <source>
        <dbReference type="EMBL" id="GIY57423.1"/>
    </source>
</evidence>
<name>A0AAV4UHZ0_9ARAC</name>
<accession>A0AAV4UHZ0</accession>
<sequence>MFVSLHRIRSAEKASRLIRWQLSCRAPLPKRAPGAVSGEPSLLPLGWGVEWCHFTATNTPREAHFSRQRVWLAHSSASFFVCFFYRSYQWVF</sequence>
<dbReference type="AlphaFoldDB" id="A0AAV4UHZ0"/>
<dbReference type="Proteomes" id="UP001054837">
    <property type="component" value="Unassembled WGS sequence"/>
</dbReference>
<gene>
    <name evidence="1" type="ORF">CDAR_368121</name>
</gene>